<dbReference type="NCBIfam" id="TIGR00707">
    <property type="entry name" value="argD"/>
    <property type="match status" value="1"/>
</dbReference>
<dbReference type="SUPFAM" id="SSF53383">
    <property type="entry name" value="PLP-dependent transferases"/>
    <property type="match status" value="1"/>
</dbReference>
<dbReference type="InterPro" id="IPR015421">
    <property type="entry name" value="PyrdxlP-dep_Trfase_major"/>
</dbReference>
<keyword evidence="4 5" id="KW-0663">Pyridoxal phosphate</keyword>
<reference evidence="6 7" key="1">
    <citation type="journal article" date="2016" name="Environ. Microbiol.">
        <title>Genomic resolution of a cold subsurface aquifer community provides metabolic insights for novel microbes adapted to high CO concentrations.</title>
        <authorList>
            <person name="Probst A.J."/>
            <person name="Castelle C.J."/>
            <person name="Singh A."/>
            <person name="Brown C.T."/>
            <person name="Anantharaman K."/>
            <person name="Sharon I."/>
            <person name="Hug L.A."/>
            <person name="Burstein D."/>
            <person name="Emerson J.B."/>
            <person name="Thomas B.C."/>
            <person name="Banfield J.F."/>
        </authorList>
    </citation>
    <scope>NUCLEOTIDE SEQUENCE [LARGE SCALE GENOMIC DNA]</scope>
    <source>
        <strain evidence="6">CG1_02_38_46</strain>
    </source>
</reference>
<gene>
    <name evidence="5" type="primary">argD</name>
    <name evidence="6" type="ORF">AUJ66_03445</name>
</gene>
<dbReference type="Gene3D" id="3.40.640.10">
    <property type="entry name" value="Type I PLP-dependent aspartate aminotransferase-like (Major domain)"/>
    <property type="match status" value="1"/>
</dbReference>
<dbReference type="CDD" id="cd00610">
    <property type="entry name" value="OAT_like"/>
    <property type="match status" value="1"/>
</dbReference>
<comment type="catalytic activity">
    <reaction evidence="5">
        <text>N(2)-acetyl-L-ornithine + 2-oxoglutarate = N-acetyl-L-glutamate 5-semialdehyde + L-glutamate</text>
        <dbReference type="Rhea" id="RHEA:18049"/>
        <dbReference type="ChEBI" id="CHEBI:16810"/>
        <dbReference type="ChEBI" id="CHEBI:29123"/>
        <dbReference type="ChEBI" id="CHEBI:29985"/>
        <dbReference type="ChEBI" id="CHEBI:57805"/>
        <dbReference type="EC" id="2.6.1.11"/>
    </reaction>
</comment>
<dbReference type="AlphaFoldDB" id="A0A1J4SFF8"/>
<organism evidence="6 7">
    <name type="scientific">Candidatus Desantisbacteria bacterium CG1_02_38_46</name>
    <dbReference type="NCBI Taxonomy" id="1817893"/>
    <lineage>
        <taxon>Bacteria</taxon>
        <taxon>Candidatus Desantisiibacteriota</taxon>
    </lineage>
</organism>
<comment type="similarity">
    <text evidence="5">Belongs to the class-III pyridoxal-phosphate-dependent aminotransferase family. ArgD subfamily.</text>
</comment>
<dbReference type="HAMAP" id="MF_01107">
    <property type="entry name" value="ArgD_aminotrans_3"/>
    <property type="match status" value="1"/>
</dbReference>
<dbReference type="PROSITE" id="PS00600">
    <property type="entry name" value="AA_TRANSFER_CLASS_3"/>
    <property type="match status" value="1"/>
</dbReference>
<dbReference type="PANTHER" id="PTHR11986:SF79">
    <property type="entry name" value="ACETYLORNITHINE AMINOTRANSFERASE, MITOCHONDRIAL"/>
    <property type="match status" value="1"/>
</dbReference>
<dbReference type="InterPro" id="IPR015424">
    <property type="entry name" value="PyrdxlP-dep_Trfase"/>
</dbReference>
<keyword evidence="1 5" id="KW-0032">Aminotransferase</keyword>
<dbReference type="PANTHER" id="PTHR11986">
    <property type="entry name" value="AMINOTRANSFERASE CLASS III"/>
    <property type="match status" value="1"/>
</dbReference>
<feature type="modified residue" description="N6-(pyridoxal phosphate)lysine" evidence="5">
    <location>
        <position position="248"/>
    </location>
</feature>
<dbReference type="InterPro" id="IPR004636">
    <property type="entry name" value="AcOrn/SuccOrn_fam"/>
</dbReference>
<sequence>MKEKEIIKLTEKYILPTYKRNPVAFVKGSGTRIWDAKGNAYLDFFSGLAVNNLGHCHPDVVRAIKNQANKLMHTSNLYYTQPQAKLAEKLIKLAFPGKVFFCNSGAEANEAAIKLARKWGNPNRNEIITMKESFHGRTVTTLTATGQTKYQKGFQPLVSGFKYVLFNNLNALKKSITKQTVAIMMEPIQGEGGVNIASGEFIKGVRKLCNEKKILLIFDEVQTGIGRTGKMFAYKHYGVTPDVLTLAKALGGGLPIGAMIASKKFADVLRAGTHASTFGGNPVVCAASCAVLDIIKRKNLLGNATKMGDYLCKKLLILKSRYQFINDIRNKGLMLGIELNIKGADIVQECMRKGLLINCTAEKVLRFLPPLNLSKSEIDEAIEIFEKVIRKWKKI</sequence>
<keyword evidence="2 5" id="KW-0028">Amino-acid biosynthesis</keyword>
<proteinExistence type="inferred from homology"/>
<dbReference type="Pfam" id="PF00202">
    <property type="entry name" value="Aminotran_3"/>
    <property type="match status" value="1"/>
</dbReference>
<evidence type="ECO:0000256" key="3">
    <source>
        <dbReference type="ARBA" id="ARBA00022679"/>
    </source>
</evidence>
<feature type="binding site" evidence="5">
    <location>
        <position position="137"/>
    </location>
    <ligand>
        <name>N(2)-acetyl-L-ornithine</name>
        <dbReference type="ChEBI" id="CHEBI:57805"/>
    </ligand>
</feature>
<feature type="binding site" evidence="5">
    <location>
        <position position="276"/>
    </location>
    <ligand>
        <name>N(2)-acetyl-L-ornithine</name>
        <dbReference type="ChEBI" id="CHEBI:57805"/>
    </ligand>
</feature>
<comment type="subunit">
    <text evidence="5">Homodimer.</text>
</comment>
<dbReference type="GO" id="GO:0006526">
    <property type="term" value="P:L-arginine biosynthetic process"/>
    <property type="evidence" value="ECO:0007669"/>
    <property type="project" value="UniProtKB-UniRule"/>
</dbReference>
<comment type="pathway">
    <text evidence="5">Amino-acid biosynthesis; L-arginine biosynthesis; N(2)-acetyl-L-ornithine from L-glutamate: step 4/4.</text>
</comment>
<feature type="binding site" evidence="5">
    <location>
        <position position="134"/>
    </location>
    <ligand>
        <name>pyridoxal 5'-phosphate</name>
        <dbReference type="ChEBI" id="CHEBI:597326"/>
    </ligand>
</feature>
<dbReference type="InterPro" id="IPR005814">
    <property type="entry name" value="Aminotrans_3"/>
</dbReference>
<comment type="subcellular location">
    <subcellularLocation>
        <location evidence="5">Cytoplasm</location>
    </subcellularLocation>
</comment>
<dbReference type="PIRSF" id="PIRSF000521">
    <property type="entry name" value="Transaminase_4ab_Lys_Orn"/>
    <property type="match status" value="1"/>
</dbReference>
<dbReference type="GO" id="GO:0003992">
    <property type="term" value="F:N2-acetyl-L-ornithine:2-oxoglutarate 5-aminotransferase activity"/>
    <property type="evidence" value="ECO:0007669"/>
    <property type="project" value="UniProtKB-UniRule"/>
</dbReference>
<comment type="miscellaneous">
    <text evidence="5">May also have succinyldiaminopimelate aminotransferase activity, thus carrying out the corresponding step in lysine biosynthesis.</text>
</comment>
<comment type="caution">
    <text evidence="6">The sequence shown here is derived from an EMBL/GenBank/DDBJ whole genome shotgun (WGS) entry which is preliminary data.</text>
</comment>
<dbReference type="InterPro" id="IPR015422">
    <property type="entry name" value="PyrdxlP-dep_Trfase_small"/>
</dbReference>
<keyword evidence="3 5" id="KW-0808">Transferase</keyword>
<name>A0A1J4SFF8_9BACT</name>
<feature type="binding site" evidence="5">
    <location>
        <position position="277"/>
    </location>
    <ligand>
        <name>pyridoxal 5'-phosphate</name>
        <dbReference type="ChEBI" id="CHEBI:597326"/>
    </ligand>
</feature>
<keyword evidence="5" id="KW-0055">Arginine biosynthesis</keyword>
<dbReference type="Gene3D" id="3.90.1150.10">
    <property type="entry name" value="Aspartate Aminotransferase, domain 1"/>
    <property type="match status" value="1"/>
</dbReference>
<dbReference type="EC" id="2.6.1.11" evidence="5"/>
<dbReference type="GO" id="GO:0042802">
    <property type="term" value="F:identical protein binding"/>
    <property type="evidence" value="ECO:0007669"/>
    <property type="project" value="TreeGrafter"/>
</dbReference>
<dbReference type="GO" id="GO:0030170">
    <property type="term" value="F:pyridoxal phosphate binding"/>
    <property type="evidence" value="ECO:0007669"/>
    <property type="project" value="InterPro"/>
</dbReference>
<dbReference type="InterPro" id="IPR049704">
    <property type="entry name" value="Aminotrans_3_PPA_site"/>
</dbReference>
<keyword evidence="5" id="KW-0963">Cytoplasm</keyword>
<comment type="cofactor">
    <cofactor evidence="5">
        <name>pyridoxal 5'-phosphate</name>
        <dbReference type="ChEBI" id="CHEBI:597326"/>
    </cofactor>
    <text evidence="5">Binds 1 pyridoxal phosphate per subunit.</text>
</comment>
<dbReference type="FunFam" id="3.40.640.10:FF:000004">
    <property type="entry name" value="Acetylornithine aminotransferase"/>
    <property type="match status" value="1"/>
</dbReference>
<dbReference type="InterPro" id="IPR050103">
    <property type="entry name" value="Class-III_PLP-dep_AT"/>
</dbReference>
<evidence type="ECO:0000313" key="7">
    <source>
        <dbReference type="Proteomes" id="UP000182278"/>
    </source>
</evidence>
<evidence type="ECO:0000313" key="6">
    <source>
        <dbReference type="EMBL" id="OIN97418.1"/>
    </source>
</evidence>
<dbReference type="GO" id="GO:0005737">
    <property type="term" value="C:cytoplasm"/>
    <property type="evidence" value="ECO:0007669"/>
    <property type="project" value="UniProtKB-SubCell"/>
</dbReference>
<evidence type="ECO:0000256" key="5">
    <source>
        <dbReference type="HAMAP-Rule" id="MF_01107"/>
    </source>
</evidence>
<evidence type="ECO:0000256" key="4">
    <source>
        <dbReference type="ARBA" id="ARBA00022898"/>
    </source>
</evidence>
<dbReference type="EMBL" id="MNUO01000049">
    <property type="protein sequence ID" value="OIN97418.1"/>
    <property type="molecule type" value="Genomic_DNA"/>
</dbReference>
<dbReference type="UniPathway" id="UPA00068">
    <property type="reaction ID" value="UER00109"/>
</dbReference>
<feature type="binding site" evidence="5">
    <location>
        <begin position="105"/>
        <end position="106"/>
    </location>
    <ligand>
        <name>pyridoxal 5'-phosphate</name>
        <dbReference type="ChEBI" id="CHEBI:597326"/>
    </ligand>
</feature>
<evidence type="ECO:0000256" key="2">
    <source>
        <dbReference type="ARBA" id="ARBA00022605"/>
    </source>
</evidence>
<dbReference type="NCBIfam" id="NF002874">
    <property type="entry name" value="PRK03244.1"/>
    <property type="match status" value="1"/>
</dbReference>
<dbReference type="STRING" id="1817893.AUJ66_03445"/>
<protein>
    <recommendedName>
        <fullName evidence="5">Acetylornithine aminotransferase</fullName>
        <shortName evidence="5">ACOAT</shortName>
        <ecNumber evidence="5">2.6.1.11</ecNumber>
    </recommendedName>
</protein>
<dbReference type="NCBIfam" id="NF002325">
    <property type="entry name" value="PRK01278.1"/>
    <property type="match status" value="1"/>
</dbReference>
<accession>A0A1J4SFF8</accession>
<feature type="binding site" evidence="5">
    <location>
        <begin position="219"/>
        <end position="222"/>
    </location>
    <ligand>
        <name>pyridoxal 5'-phosphate</name>
        <dbReference type="ChEBI" id="CHEBI:597326"/>
    </ligand>
</feature>
<evidence type="ECO:0000256" key="1">
    <source>
        <dbReference type="ARBA" id="ARBA00022576"/>
    </source>
</evidence>
<dbReference type="Proteomes" id="UP000182278">
    <property type="component" value="Unassembled WGS sequence"/>
</dbReference>